<reference evidence="2" key="1">
    <citation type="submission" date="2016-11" db="UniProtKB">
        <authorList>
            <consortium name="WormBaseParasite"/>
        </authorList>
    </citation>
    <scope>IDENTIFICATION</scope>
    <source>
        <strain evidence="2">KR3021</strain>
    </source>
</reference>
<dbReference type="WBParaSite" id="RSKR_0001083300.1">
    <property type="protein sequence ID" value="RSKR_0001083300.1"/>
    <property type="gene ID" value="RSKR_0001083300"/>
</dbReference>
<protein>
    <submittedName>
        <fullName evidence="2">Flavodoxin</fullName>
    </submittedName>
</protein>
<organism evidence="1 2">
    <name type="scientific">Rhabditophanes sp. KR3021</name>
    <dbReference type="NCBI Taxonomy" id="114890"/>
    <lineage>
        <taxon>Eukaryota</taxon>
        <taxon>Metazoa</taxon>
        <taxon>Ecdysozoa</taxon>
        <taxon>Nematoda</taxon>
        <taxon>Chromadorea</taxon>
        <taxon>Rhabditida</taxon>
        <taxon>Tylenchina</taxon>
        <taxon>Panagrolaimomorpha</taxon>
        <taxon>Strongyloidoidea</taxon>
        <taxon>Alloionematidae</taxon>
        <taxon>Rhabditophanes</taxon>
    </lineage>
</organism>
<evidence type="ECO:0000313" key="1">
    <source>
        <dbReference type="Proteomes" id="UP000095286"/>
    </source>
</evidence>
<evidence type="ECO:0000313" key="2">
    <source>
        <dbReference type="WBParaSite" id="RSKR_0001083300.1"/>
    </source>
</evidence>
<proteinExistence type="predicted"/>
<dbReference type="Proteomes" id="UP000095286">
    <property type="component" value="Unplaced"/>
</dbReference>
<accession>A0AC35UFY6</accession>
<sequence>MENRTIKKKKVWNSVNNMLLIAMYYGGDNYDNLSTCFKSIARELEAFKLVTINGTSYGVKLHLNGDYKSICSAVGHTGAASAHPCIEDIMYSVDSADYQEHDDLATVPDSPETFTTFIELFNHNLKKIGAKATKYWVNSSY</sequence>
<name>A0AC35UFY6_9BILA</name>